<feature type="domain" description="Core-binding (CB)" evidence="6">
    <location>
        <begin position="13"/>
        <end position="99"/>
    </location>
</feature>
<keyword evidence="2 4" id="KW-0238">DNA-binding</keyword>
<protein>
    <submittedName>
        <fullName evidence="7">Integrase</fullName>
    </submittedName>
</protein>
<proteinExistence type="predicted"/>
<dbReference type="CDD" id="cd00397">
    <property type="entry name" value="DNA_BRE_C"/>
    <property type="match status" value="1"/>
</dbReference>
<reference evidence="7" key="1">
    <citation type="submission" date="2019-01" db="EMBL/GenBank/DDBJ databases">
        <title>Whole genome sequencing and annotation enables comparative genome analysis that reveals unique features of the Chlamydia suis R19 Genome.</title>
        <authorList>
            <person name="Dimond Z.E."/>
        </authorList>
    </citation>
    <scope>NUCLEOTIDE SEQUENCE [LARGE SCALE GENOMIC DNA]</scope>
    <source>
        <strain evidence="7">R19</strain>
    </source>
</reference>
<dbReference type="Gene3D" id="1.10.443.10">
    <property type="entry name" value="Intergrase catalytic core"/>
    <property type="match status" value="1"/>
</dbReference>
<evidence type="ECO:0000313" key="8">
    <source>
        <dbReference type="Proteomes" id="UP000512184"/>
    </source>
</evidence>
<dbReference type="PROSITE" id="PS51900">
    <property type="entry name" value="CB"/>
    <property type="match status" value="1"/>
</dbReference>
<feature type="domain" description="Tyr recombinase" evidence="5">
    <location>
        <begin position="127"/>
        <end position="304"/>
    </location>
</feature>
<evidence type="ECO:0000256" key="3">
    <source>
        <dbReference type="ARBA" id="ARBA00023172"/>
    </source>
</evidence>
<dbReference type="EMBL" id="CP035279">
    <property type="protein sequence ID" value="QHP83869.1"/>
    <property type="molecule type" value="Genomic_DNA"/>
</dbReference>
<evidence type="ECO:0000256" key="2">
    <source>
        <dbReference type="ARBA" id="ARBA00023125"/>
    </source>
</evidence>
<keyword evidence="1" id="KW-0229">DNA integration</keyword>
<dbReference type="InterPro" id="IPR044068">
    <property type="entry name" value="CB"/>
</dbReference>
<evidence type="ECO:0000259" key="5">
    <source>
        <dbReference type="PROSITE" id="PS51898"/>
    </source>
</evidence>
<dbReference type="SUPFAM" id="SSF56349">
    <property type="entry name" value="DNA breaking-rejoining enzymes"/>
    <property type="match status" value="1"/>
</dbReference>
<geneLocation type="plasmid" evidence="7 8">
    <name>pR19</name>
</geneLocation>
<organism evidence="7 8">
    <name type="scientific">Chlamydia suis</name>
    <dbReference type="NCBI Taxonomy" id="83559"/>
    <lineage>
        <taxon>Bacteria</taxon>
        <taxon>Pseudomonadati</taxon>
        <taxon>Chlamydiota</taxon>
        <taxon>Chlamydiia</taxon>
        <taxon>Chlamydiales</taxon>
        <taxon>Chlamydiaceae</taxon>
        <taxon>Chlamydia/Chlamydophila group</taxon>
        <taxon>Chlamydia</taxon>
    </lineage>
</organism>
<keyword evidence="3" id="KW-0233">DNA recombination</keyword>
<accession>A0ABX6IVB5</accession>
<dbReference type="RefSeq" id="WP_181389287.1">
    <property type="nucleotide sequence ID" value="NZ_CP035279.1"/>
</dbReference>
<sequence length="304" mass="34643">MDSRVCHRSRLFLTFGDAAEIWLSTLSPLTRKNYASGIKFLVSLEIFDLTETLEKAVSFDHNESLFKIKSTTVFNGKVFSEASKQARAACYISFTKFLCRLTKGYIKPAIPSKEFGNTTFFKIRDKVKTVSISKREWTIFFDALRLVNYRDYLIGKLIVQGIRKLDEILSLRKDDIFFASNQIAFRIKKRQNKEINILITFPFSLIEELKEYVGKRNGLVFISEDGAPTTTSQVAHNFKIAALRSAMTTKITPRVLRASALIYLKQIGLRDEEIMRVSCLSSRQSLCSYACSKGSSILCLPNML</sequence>
<evidence type="ECO:0000256" key="4">
    <source>
        <dbReference type="PROSITE-ProRule" id="PRU01248"/>
    </source>
</evidence>
<dbReference type="InterPro" id="IPR013762">
    <property type="entry name" value="Integrase-like_cat_sf"/>
</dbReference>
<evidence type="ECO:0000259" key="6">
    <source>
        <dbReference type="PROSITE" id="PS51900"/>
    </source>
</evidence>
<dbReference type="Proteomes" id="UP000512184">
    <property type="component" value="Plasmid pR19"/>
</dbReference>
<evidence type="ECO:0000256" key="1">
    <source>
        <dbReference type="ARBA" id="ARBA00022908"/>
    </source>
</evidence>
<dbReference type="InterPro" id="IPR011010">
    <property type="entry name" value="DNA_brk_join_enz"/>
</dbReference>
<dbReference type="Pfam" id="PF00589">
    <property type="entry name" value="Phage_integrase"/>
    <property type="match status" value="1"/>
</dbReference>
<dbReference type="PROSITE" id="PS51898">
    <property type="entry name" value="TYR_RECOMBINASE"/>
    <property type="match status" value="1"/>
</dbReference>
<dbReference type="InterPro" id="IPR002104">
    <property type="entry name" value="Integrase_catalytic"/>
</dbReference>
<keyword evidence="7" id="KW-0614">Plasmid</keyword>
<keyword evidence="8" id="KW-1185">Reference proteome</keyword>
<name>A0ABX6IVB5_9CHLA</name>
<gene>
    <name evidence="7" type="ORF">Chls_p08</name>
</gene>
<evidence type="ECO:0000313" key="7">
    <source>
        <dbReference type="EMBL" id="QHP83869.1"/>
    </source>
</evidence>